<dbReference type="EMBL" id="JACHJJ010000025">
    <property type="protein sequence ID" value="MBB5966695.1"/>
    <property type="molecule type" value="Genomic_DNA"/>
</dbReference>
<comment type="caution">
    <text evidence="2">The sequence shown here is derived from an EMBL/GenBank/DDBJ whole genome shotgun (WGS) entry which is preliminary data.</text>
</comment>
<evidence type="ECO:0000313" key="3">
    <source>
        <dbReference type="Proteomes" id="UP000562352"/>
    </source>
</evidence>
<evidence type="ECO:0000313" key="2">
    <source>
        <dbReference type="EMBL" id="MBB5966695.1"/>
    </source>
</evidence>
<organism evidence="2 3">
    <name type="scientific">Planomonospora venezuelensis</name>
    <dbReference type="NCBI Taxonomy" id="1999"/>
    <lineage>
        <taxon>Bacteria</taxon>
        <taxon>Bacillati</taxon>
        <taxon>Actinomycetota</taxon>
        <taxon>Actinomycetes</taxon>
        <taxon>Streptosporangiales</taxon>
        <taxon>Streptosporangiaceae</taxon>
        <taxon>Planomonospora</taxon>
    </lineage>
</organism>
<name>A0A841DF36_PLAVE</name>
<protein>
    <submittedName>
        <fullName evidence="2">Uncharacterized protein</fullName>
    </submittedName>
</protein>
<feature type="region of interest" description="Disordered" evidence="1">
    <location>
        <begin position="1"/>
        <end position="58"/>
    </location>
</feature>
<dbReference type="RefSeq" id="WP_184946992.1">
    <property type="nucleotide sequence ID" value="NZ_BAAAWZ010000001.1"/>
</dbReference>
<proteinExistence type="predicted"/>
<evidence type="ECO:0000256" key="1">
    <source>
        <dbReference type="SAM" id="MobiDB-lite"/>
    </source>
</evidence>
<reference evidence="2 3" key="1">
    <citation type="submission" date="2020-08" db="EMBL/GenBank/DDBJ databases">
        <title>Genomic Encyclopedia of Type Strains, Phase III (KMG-III): the genomes of soil and plant-associated and newly described type strains.</title>
        <authorList>
            <person name="Whitman W."/>
        </authorList>
    </citation>
    <scope>NUCLEOTIDE SEQUENCE [LARGE SCALE GENOMIC DNA]</scope>
    <source>
        <strain evidence="2 3">CECT 3303</strain>
    </source>
</reference>
<gene>
    <name evidence="2" type="ORF">FHS22_005987</name>
</gene>
<dbReference type="AlphaFoldDB" id="A0A841DF36"/>
<sequence>MTETDPQGAEADEPEARVPDDREDSAGAGAPSGNDPGGPAAQVPDDRKAAAKSEMPDP</sequence>
<dbReference type="Proteomes" id="UP000562352">
    <property type="component" value="Unassembled WGS sequence"/>
</dbReference>
<accession>A0A841DF36</accession>
<feature type="compositionally biased region" description="Basic and acidic residues" evidence="1">
    <location>
        <begin position="44"/>
        <end position="58"/>
    </location>
</feature>
<keyword evidence="3" id="KW-1185">Reference proteome</keyword>